<dbReference type="EMBL" id="CP038149">
    <property type="protein sequence ID" value="QBQ99230.1"/>
    <property type="molecule type" value="Genomic_DNA"/>
</dbReference>
<keyword evidence="2" id="KW-1185">Reference proteome</keyword>
<evidence type="ECO:0000313" key="1">
    <source>
        <dbReference type="EMBL" id="QBQ99230.1"/>
    </source>
</evidence>
<evidence type="ECO:0000313" key="2">
    <source>
        <dbReference type="Proteomes" id="UP000295727"/>
    </source>
</evidence>
<accession>A0A4P7CTB9</accession>
<reference evidence="1 2" key="1">
    <citation type="submission" date="2019-03" db="EMBL/GenBank/DDBJ databases">
        <title>Paraburkholderia sp. 7MH5, isolated from subtropical forest soil.</title>
        <authorList>
            <person name="Gao Z.-H."/>
            <person name="Qiu L.-H."/>
        </authorList>
    </citation>
    <scope>NUCLEOTIDE SEQUENCE [LARGE SCALE GENOMIC DNA]</scope>
    <source>
        <strain evidence="1 2">7MH5</strain>
    </source>
</reference>
<dbReference type="RefSeq" id="WP_134751792.1">
    <property type="nucleotide sequence ID" value="NZ_CP038149.1"/>
</dbReference>
<protein>
    <submittedName>
        <fullName evidence="1">Uncharacterized protein</fullName>
    </submittedName>
</protein>
<dbReference type="KEGG" id="ppai:E1956_18675"/>
<sequence>MNPQTEQAFWLVWSPTGATPPKFRHPTEKAATEEAERLAITHPGTLFVVLESIAARRVDNMHRTTYAGGSLTTPPF</sequence>
<organism evidence="1 2">
    <name type="scientific">Paraburkholderia pallida</name>
    <dbReference type="NCBI Taxonomy" id="2547399"/>
    <lineage>
        <taxon>Bacteria</taxon>
        <taxon>Pseudomonadati</taxon>
        <taxon>Pseudomonadota</taxon>
        <taxon>Betaproteobacteria</taxon>
        <taxon>Burkholderiales</taxon>
        <taxon>Burkholderiaceae</taxon>
        <taxon>Paraburkholderia</taxon>
    </lineage>
</organism>
<gene>
    <name evidence="1" type="ORF">E1956_18675</name>
</gene>
<dbReference type="Proteomes" id="UP000295727">
    <property type="component" value="Chromosome 2"/>
</dbReference>
<dbReference type="OrthoDB" id="9104248at2"/>
<dbReference type="AlphaFoldDB" id="A0A4P7CTB9"/>
<name>A0A4P7CTB9_9BURK</name>
<proteinExistence type="predicted"/>